<dbReference type="EMBL" id="JH930469">
    <property type="protein sequence ID" value="EKM60001.1"/>
    <property type="molecule type" value="Genomic_DNA"/>
</dbReference>
<dbReference type="HOGENOM" id="CLU_036316_4_1_1"/>
<evidence type="ECO:0000313" key="2">
    <source>
        <dbReference type="Proteomes" id="UP000008370"/>
    </source>
</evidence>
<dbReference type="SUPFAM" id="SSF52047">
    <property type="entry name" value="RNI-like"/>
    <property type="match status" value="1"/>
</dbReference>
<keyword evidence="2" id="KW-1185">Reference proteome</keyword>
<gene>
    <name evidence="1" type="ORF">PHACADRAFT_170587</name>
</gene>
<name>K5VAV5_PHACS</name>
<accession>K5VAV5</accession>
<protein>
    <recommendedName>
        <fullName evidence="3">F-box domain-containing protein</fullName>
    </recommendedName>
</protein>
<reference evidence="1 2" key="1">
    <citation type="journal article" date="2012" name="BMC Genomics">
        <title>Comparative genomics of the white-rot fungi, Phanerochaete carnosa and P. chrysosporium, to elucidate the genetic basis of the distinct wood types they colonize.</title>
        <authorList>
            <person name="Suzuki H."/>
            <person name="MacDonald J."/>
            <person name="Syed K."/>
            <person name="Salamov A."/>
            <person name="Hori C."/>
            <person name="Aerts A."/>
            <person name="Henrissat B."/>
            <person name="Wiebenga A."/>
            <person name="vanKuyk P.A."/>
            <person name="Barry K."/>
            <person name="Lindquist E."/>
            <person name="LaButti K."/>
            <person name="Lapidus A."/>
            <person name="Lucas S."/>
            <person name="Coutinho P."/>
            <person name="Gong Y."/>
            <person name="Samejima M."/>
            <person name="Mahadevan R."/>
            <person name="Abou-Zaid M."/>
            <person name="de Vries R.P."/>
            <person name="Igarashi K."/>
            <person name="Yadav J.S."/>
            <person name="Grigoriev I.V."/>
            <person name="Master E.R."/>
        </authorList>
    </citation>
    <scope>NUCLEOTIDE SEQUENCE [LARGE SCALE GENOMIC DNA]</scope>
    <source>
        <strain evidence="1 2">HHB-10118-sp</strain>
    </source>
</reference>
<evidence type="ECO:0000313" key="1">
    <source>
        <dbReference type="EMBL" id="EKM60001.1"/>
    </source>
</evidence>
<dbReference type="GeneID" id="18909517"/>
<sequence length="392" mass="44251">MSAVPVEVCEVIIDYVALESTAPVPSGLAPQYQFRRRYMDLVYCALTCRAWLPRSRYHLSTRTFINSRQKLERTTKFLKANPSMAALIRDLYICSPPRPYVYDHDSHSFTHWTHLIALRLSGIIPALNKLVLVDLNWRFLHPSFFVVAPQLTSTVTTLWIYSLSLSNPGRLTALLSMFSSLQNLDLVNVIFDSARRSDSGLRKAADLPNLQRVRLKRTVHLESVLSWLSPRARSLRSLAVDVHTPYQPLRELLLQLPLLSELHLSFARSPGTKFDDFIGNLNFSRLHSLHSLAVRAENDSIAALARPLSTMNGAALNTVALHLQPRMITVYQSVAGATPGWASLDEELSKLAKLKNITMHLKAPEGDYPIQDLLPRAHKRGIVNVTPFKFEE</sequence>
<dbReference type="KEGG" id="pco:PHACADRAFT_170587"/>
<dbReference type="AlphaFoldDB" id="K5VAV5"/>
<dbReference type="InterPro" id="IPR032675">
    <property type="entry name" value="LRR_dom_sf"/>
</dbReference>
<dbReference type="InParanoid" id="K5VAV5"/>
<proteinExistence type="predicted"/>
<evidence type="ECO:0008006" key="3">
    <source>
        <dbReference type="Google" id="ProtNLM"/>
    </source>
</evidence>
<organism evidence="1 2">
    <name type="scientific">Phanerochaete carnosa (strain HHB-10118-sp)</name>
    <name type="common">White-rot fungus</name>
    <name type="synonym">Peniophora carnosa</name>
    <dbReference type="NCBI Taxonomy" id="650164"/>
    <lineage>
        <taxon>Eukaryota</taxon>
        <taxon>Fungi</taxon>
        <taxon>Dikarya</taxon>
        <taxon>Basidiomycota</taxon>
        <taxon>Agaricomycotina</taxon>
        <taxon>Agaricomycetes</taxon>
        <taxon>Polyporales</taxon>
        <taxon>Phanerochaetaceae</taxon>
        <taxon>Phanerochaete</taxon>
    </lineage>
</organism>
<dbReference type="Proteomes" id="UP000008370">
    <property type="component" value="Unassembled WGS sequence"/>
</dbReference>
<dbReference type="Gene3D" id="3.80.10.10">
    <property type="entry name" value="Ribonuclease Inhibitor"/>
    <property type="match status" value="1"/>
</dbReference>
<dbReference type="RefSeq" id="XP_007392549.1">
    <property type="nucleotide sequence ID" value="XM_007392487.1"/>
</dbReference>
<dbReference type="OrthoDB" id="2795948at2759"/>